<proteinExistence type="predicted"/>
<evidence type="ECO:0000259" key="1">
    <source>
        <dbReference type="Pfam" id="PF01261"/>
    </source>
</evidence>
<dbReference type="Gene3D" id="3.20.20.150">
    <property type="entry name" value="Divalent-metal-dependent TIM barrel enzymes"/>
    <property type="match status" value="1"/>
</dbReference>
<sequence length="272" mass="28548">MRGHDVMTSTNTILVSLSSFGAAEVRRHGQRFFAGLAHDAGADGVEVRGELLTDPQSELPAIADEAGKRSLSLVYSSPDGLWTAAGALDADALDRALQATALLGTTVLKMSVGGYGRASSPTIASLEDRLAGRGIALLIENDQTASAGTLAALQAFFAEAGERGLAPGMTFDMGNWHWVGECPLQAAQACAPRVAYVHCKGVQRQPQRWVAVPLSESAAPWRAVLRALPPTVPWAIEYPLAGDDLEAVTRAEIAALRALAAGQAATREPAQR</sequence>
<name>A0ABY1QBB5_9BURK</name>
<dbReference type="Pfam" id="PF01261">
    <property type="entry name" value="AP_endonuc_2"/>
    <property type="match status" value="1"/>
</dbReference>
<keyword evidence="3" id="KW-1185">Reference proteome</keyword>
<evidence type="ECO:0000313" key="2">
    <source>
        <dbReference type="EMBL" id="SMP63594.1"/>
    </source>
</evidence>
<dbReference type="EMBL" id="FXUL01000009">
    <property type="protein sequence ID" value="SMP63594.1"/>
    <property type="molecule type" value="Genomic_DNA"/>
</dbReference>
<accession>A0ABY1QBB5</accession>
<dbReference type="GO" id="GO:0016853">
    <property type="term" value="F:isomerase activity"/>
    <property type="evidence" value="ECO:0007669"/>
    <property type="project" value="UniProtKB-KW"/>
</dbReference>
<organism evidence="2 3">
    <name type="scientific">Noviherbaspirillum suwonense</name>
    <dbReference type="NCBI Taxonomy" id="1224511"/>
    <lineage>
        <taxon>Bacteria</taxon>
        <taxon>Pseudomonadati</taxon>
        <taxon>Pseudomonadota</taxon>
        <taxon>Betaproteobacteria</taxon>
        <taxon>Burkholderiales</taxon>
        <taxon>Oxalobacteraceae</taxon>
        <taxon>Noviherbaspirillum</taxon>
    </lineage>
</organism>
<keyword evidence="2" id="KW-0413">Isomerase</keyword>
<feature type="domain" description="Xylose isomerase-like TIM barrel" evidence="1">
    <location>
        <begin position="36"/>
        <end position="258"/>
    </location>
</feature>
<dbReference type="SUPFAM" id="SSF51658">
    <property type="entry name" value="Xylose isomerase-like"/>
    <property type="match status" value="1"/>
</dbReference>
<dbReference type="InterPro" id="IPR013022">
    <property type="entry name" value="Xyl_isomerase-like_TIM-brl"/>
</dbReference>
<comment type="caution">
    <text evidence="2">The sequence shown here is derived from an EMBL/GenBank/DDBJ whole genome shotgun (WGS) entry which is preliminary data.</text>
</comment>
<reference evidence="2 3" key="1">
    <citation type="submission" date="2017-05" db="EMBL/GenBank/DDBJ databases">
        <authorList>
            <person name="Varghese N."/>
            <person name="Submissions S."/>
        </authorList>
    </citation>
    <scope>NUCLEOTIDE SEQUENCE [LARGE SCALE GENOMIC DNA]</scope>
    <source>
        <strain evidence="2 3">DSM 26001</strain>
    </source>
</reference>
<dbReference type="InterPro" id="IPR036237">
    <property type="entry name" value="Xyl_isomerase-like_sf"/>
</dbReference>
<gene>
    <name evidence="2" type="ORF">SAMN06295970_109108</name>
</gene>
<dbReference type="Proteomes" id="UP001158049">
    <property type="component" value="Unassembled WGS sequence"/>
</dbReference>
<evidence type="ECO:0000313" key="3">
    <source>
        <dbReference type="Proteomes" id="UP001158049"/>
    </source>
</evidence>
<protein>
    <submittedName>
        <fullName evidence="2">Sugar phosphate isomerase/epimerase</fullName>
    </submittedName>
</protein>